<dbReference type="EMBL" id="JADEXP010000241">
    <property type="protein sequence ID" value="MBE9069151.1"/>
    <property type="molecule type" value="Genomic_DNA"/>
</dbReference>
<evidence type="ECO:0000313" key="1">
    <source>
        <dbReference type="EMBL" id="MBE9069151.1"/>
    </source>
</evidence>
<gene>
    <name evidence="1" type="ORF">IQ260_21125</name>
</gene>
<dbReference type="AlphaFoldDB" id="A0A928ZXA6"/>
<sequence>MSANSMTYSRLRTINLLLLAGFSSLLGSCGLSIETPNNPILINRLPVADMDFTVESGRDRHTYEIQGTANFPNQTELNVLAMRQLSPTDETVEPKPTYSVLDYQVVRVQNGRWQGELTLRQVAADGSRKETWQLDQTKLSMDVEPLDEVVIMATYTPLDQLTTLERILAQQGLKVSPDLLQTTLDGRRYLEMKKVLNMPVANLVSERPELYNDGWGTRHILIEEPPMPYQVDFPEERQTNRPAEPSEFLY</sequence>
<reference evidence="1" key="1">
    <citation type="submission" date="2020-10" db="EMBL/GenBank/DDBJ databases">
        <authorList>
            <person name="Castelo-Branco R."/>
            <person name="Eusebio N."/>
            <person name="Adriana R."/>
            <person name="Vieira A."/>
            <person name="Brugerolle De Fraissinette N."/>
            <person name="Rezende De Castro R."/>
            <person name="Schneider M.P."/>
            <person name="Vasconcelos V."/>
            <person name="Leao P.N."/>
        </authorList>
    </citation>
    <scope>NUCLEOTIDE SEQUENCE</scope>
    <source>
        <strain evidence="1">LEGE 11479</strain>
    </source>
</reference>
<dbReference type="RefSeq" id="WP_193995066.1">
    <property type="nucleotide sequence ID" value="NZ_JADEXP010000241.1"/>
</dbReference>
<evidence type="ECO:0000313" key="2">
    <source>
        <dbReference type="Proteomes" id="UP000615026"/>
    </source>
</evidence>
<protein>
    <submittedName>
        <fullName evidence="1">Uncharacterized protein</fullName>
    </submittedName>
</protein>
<dbReference type="Proteomes" id="UP000615026">
    <property type="component" value="Unassembled WGS sequence"/>
</dbReference>
<comment type="caution">
    <text evidence="1">The sequence shown here is derived from an EMBL/GenBank/DDBJ whole genome shotgun (WGS) entry which is preliminary data.</text>
</comment>
<proteinExistence type="predicted"/>
<keyword evidence="2" id="KW-1185">Reference proteome</keyword>
<organism evidence="1 2">
    <name type="scientific">Leptolyngbya cf. ectocarpi LEGE 11479</name>
    <dbReference type="NCBI Taxonomy" id="1828722"/>
    <lineage>
        <taxon>Bacteria</taxon>
        <taxon>Bacillati</taxon>
        <taxon>Cyanobacteriota</taxon>
        <taxon>Cyanophyceae</taxon>
        <taxon>Leptolyngbyales</taxon>
        <taxon>Leptolyngbyaceae</taxon>
        <taxon>Leptolyngbya group</taxon>
        <taxon>Leptolyngbya</taxon>
    </lineage>
</organism>
<accession>A0A928ZXA6</accession>
<name>A0A928ZXA6_LEPEC</name>